<gene>
    <name evidence="1" type="ordered locus">Snas_6395</name>
</gene>
<reference evidence="1 2" key="1">
    <citation type="journal article" date="2009" name="Stand. Genomic Sci.">
        <title>Complete genome sequence of Stackebrandtia nassauensis type strain (LLR-40K-21).</title>
        <authorList>
            <person name="Munk C."/>
            <person name="Lapidus A."/>
            <person name="Copeland A."/>
            <person name="Jando M."/>
            <person name="Mayilraj S."/>
            <person name="Glavina Del Rio T."/>
            <person name="Nolan M."/>
            <person name="Chen F."/>
            <person name="Lucas S."/>
            <person name="Tice H."/>
            <person name="Cheng J.F."/>
            <person name="Han C."/>
            <person name="Detter J.C."/>
            <person name="Bruce D."/>
            <person name="Goodwin L."/>
            <person name="Chain P."/>
            <person name="Pitluck S."/>
            <person name="Goker M."/>
            <person name="Ovchinikova G."/>
            <person name="Pati A."/>
            <person name="Ivanova N."/>
            <person name="Mavromatis K."/>
            <person name="Chen A."/>
            <person name="Palaniappan K."/>
            <person name="Land M."/>
            <person name="Hauser L."/>
            <person name="Chang Y.J."/>
            <person name="Jeffries C.D."/>
            <person name="Bristow J."/>
            <person name="Eisen J.A."/>
            <person name="Markowitz V."/>
            <person name="Hugenholtz P."/>
            <person name="Kyrpides N.C."/>
            <person name="Klenk H.P."/>
        </authorList>
    </citation>
    <scope>NUCLEOTIDE SEQUENCE [LARGE SCALE GENOMIC DNA]</scope>
    <source>
        <strain evidence="2">DSM 44728 / CIP 108903 / NRRL B-16338 / NBRC 102104 / LLR-40K-21</strain>
    </source>
</reference>
<accession>D3Q5F1</accession>
<dbReference type="RefSeq" id="WP_013021582.1">
    <property type="nucleotide sequence ID" value="NC_013947.1"/>
</dbReference>
<sequence length="173" mass="19669">MSFINEPADEDIIASAIEALENYAPDSEERAARLVDVPETVLEKHVDRLTDALFLADPPMAMRIANLLPPICTRRHAENYIYYLNHTGDPGYAAGVFVTFKARSVHRTKYTEWSLDKALWKWMRHTDNGSIEDVVRELGPDWGALWADHVAVVFGAGRLSRKLHKLAQQLRDQ</sequence>
<keyword evidence="2" id="KW-1185">Reference proteome</keyword>
<protein>
    <submittedName>
        <fullName evidence="1">Uncharacterized protein</fullName>
    </submittedName>
</protein>
<proteinExistence type="predicted"/>
<dbReference type="AlphaFoldDB" id="D3Q5F1"/>
<dbReference type="EMBL" id="CP001778">
    <property type="protein sequence ID" value="ADD46011.1"/>
    <property type="molecule type" value="Genomic_DNA"/>
</dbReference>
<dbReference type="KEGG" id="sna:Snas_6395"/>
<dbReference type="STRING" id="446470.Snas_6395"/>
<name>D3Q5F1_STANL</name>
<evidence type="ECO:0000313" key="2">
    <source>
        <dbReference type="Proteomes" id="UP000000844"/>
    </source>
</evidence>
<dbReference type="Proteomes" id="UP000000844">
    <property type="component" value="Chromosome"/>
</dbReference>
<evidence type="ECO:0000313" key="1">
    <source>
        <dbReference type="EMBL" id="ADD46011.1"/>
    </source>
</evidence>
<organism evidence="1 2">
    <name type="scientific">Stackebrandtia nassauensis (strain DSM 44728 / CIP 108903 / NRRL B-16338 / NBRC 102104 / LLR-40K-21)</name>
    <dbReference type="NCBI Taxonomy" id="446470"/>
    <lineage>
        <taxon>Bacteria</taxon>
        <taxon>Bacillati</taxon>
        <taxon>Actinomycetota</taxon>
        <taxon>Actinomycetes</taxon>
        <taxon>Glycomycetales</taxon>
        <taxon>Glycomycetaceae</taxon>
        <taxon>Stackebrandtia</taxon>
    </lineage>
</organism>
<dbReference type="HOGENOM" id="CLU_1546657_0_0_11"/>